<name>A0AAV8YD97_9CUCU</name>
<reference evidence="2" key="1">
    <citation type="journal article" date="2023" name="Insect Mol. Biol.">
        <title>Genome sequencing provides insights into the evolution of gene families encoding plant cell wall-degrading enzymes in longhorned beetles.</title>
        <authorList>
            <person name="Shin N.R."/>
            <person name="Okamura Y."/>
            <person name="Kirsch R."/>
            <person name="Pauchet Y."/>
        </authorList>
    </citation>
    <scope>NUCLEOTIDE SEQUENCE</scope>
    <source>
        <strain evidence="2">AMC_N1</strain>
    </source>
</reference>
<feature type="domain" description="NACHT" evidence="1">
    <location>
        <begin position="465"/>
        <end position="588"/>
    </location>
</feature>
<dbReference type="Pfam" id="PF05729">
    <property type="entry name" value="NACHT"/>
    <property type="match status" value="1"/>
</dbReference>
<evidence type="ECO:0000313" key="2">
    <source>
        <dbReference type="EMBL" id="KAJ8948531.1"/>
    </source>
</evidence>
<accession>A0AAV8YD97</accession>
<dbReference type="PANTHER" id="PTHR46844">
    <property type="entry name" value="SLR5058 PROTEIN"/>
    <property type="match status" value="1"/>
</dbReference>
<dbReference type="InterPro" id="IPR027417">
    <property type="entry name" value="P-loop_NTPase"/>
</dbReference>
<protein>
    <recommendedName>
        <fullName evidence="1">NACHT domain-containing protein</fullName>
    </recommendedName>
</protein>
<gene>
    <name evidence="2" type="ORF">NQ318_000071</name>
</gene>
<organism evidence="2 3">
    <name type="scientific">Aromia moschata</name>
    <dbReference type="NCBI Taxonomy" id="1265417"/>
    <lineage>
        <taxon>Eukaryota</taxon>
        <taxon>Metazoa</taxon>
        <taxon>Ecdysozoa</taxon>
        <taxon>Arthropoda</taxon>
        <taxon>Hexapoda</taxon>
        <taxon>Insecta</taxon>
        <taxon>Pterygota</taxon>
        <taxon>Neoptera</taxon>
        <taxon>Endopterygota</taxon>
        <taxon>Coleoptera</taxon>
        <taxon>Polyphaga</taxon>
        <taxon>Cucujiformia</taxon>
        <taxon>Chrysomeloidea</taxon>
        <taxon>Cerambycidae</taxon>
        <taxon>Cerambycinae</taxon>
        <taxon>Callichromatini</taxon>
        <taxon>Aromia</taxon>
    </lineage>
</organism>
<evidence type="ECO:0000313" key="3">
    <source>
        <dbReference type="Proteomes" id="UP001162162"/>
    </source>
</evidence>
<dbReference type="PANTHER" id="PTHR46844:SF1">
    <property type="entry name" value="SLR5058 PROTEIN"/>
    <property type="match status" value="1"/>
</dbReference>
<keyword evidence="3" id="KW-1185">Reference proteome</keyword>
<dbReference type="SUPFAM" id="SSF52540">
    <property type="entry name" value="P-loop containing nucleoside triphosphate hydrolases"/>
    <property type="match status" value="1"/>
</dbReference>
<proteinExistence type="predicted"/>
<dbReference type="Proteomes" id="UP001162162">
    <property type="component" value="Unassembled WGS sequence"/>
</dbReference>
<evidence type="ECO:0000259" key="1">
    <source>
        <dbReference type="PROSITE" id="PS50837"/>
    </source>
</evidence>
<dbReference type="InterPro" id="IPR007111">
    <property type="entry name" value="NACHT_NTPase"/>
</dbReference>
<dbReference type="PROSITE" id="PS50837">
    <property type="entry name" value="NACHT"/>
    <property type="match status" value="1"/>
</dbReference>
<dbReference type="Gene3D" id="3.40.50.300">
    <property type="entry name" value="P-loop containing nucleotide triphosphate hydrolases"/>
    <property type="match status" value="1"/>
</dbReference>
<comment type="caution">
    <text evidence="2">The sequence shown here is derived from an EMBL/GenBank/DDBJ whole genome shotgun (WGS) entry which is preliminary data.</text>
</comment>
<dbReference type="EMBL" id="JAPWTK010000135">
    <property type="protein sequence ID" value="KAJ8948531.1"/>
    <property type="molecule type" value="Genomic_DNA"/>
</dbReference>
<sequence length="841" mass="98428">MNHTEIGHRRNKYKKGGNAGVEGTSYQINLLIIVLLKGLKLEEEWYLSTENKEAGKFDDLVFESAEGGVFIQAKHKENTEKKITLDGLLSTNSKNDDFSLPKYFFSYVEIREKFKIKSLIIATNIKMDADIEKYTTKQNLTEEDMLHYPGSEKNIEKYYEKNMQRKNISKEVICDANITEFLEYLQFLTNYPVKGNLDANVETVISETDLARNLDSKAAYNYTYMKIYNWFKQKRGVYVTKAYAKALICEIRTNSYCNALEKIDVHFDNHELPVKDPAKRVWHLVSQKDHIVDLMKLYRTLRKRNDREYLLIAPEHDKDTINLMIEAFELPSYVYLIIACSENSHDFVTEEDCDKLNNVLNSHDYKKLVILSEEDNELAEYFREMNLYQAVQEKVAFSDLDKESQKKLIKRKNVVFQGKDTSLAELLTLSGIEWNELIDSEMLIKFFGNEKNHEKRLCDLDKIDKITLVSDSPGMGKSTVFTHLANALREKYPNLWVTKVNINSYTRILSEFREAKVDFISITQLLNSQEETRLKTTFEKKLFSHPNRVLLIIDGIDEIAPDYKDIVSNLISDCKLKENIMKIYVSTRQHLRQELEKKLEVKALSLSAFTEANQLDFLKKYWKKHLNLKKIAQLKKCEVYARHLISKIFEWINDEEKTALIEIPLQTRMLAEVFQERSNLNGEELGEWEGCHEFLTSGGEEPKLPRKINLVKLYQMFMSKKRYIFMYDKSRLTGNVITSDAVNQAYEECKAFHQPLAMELLLGENAPMMTTYKTLREKNPDEKNAVKMGVVEKVGDRYSFMHRTFAEFYVAECLFFRIKPQRSERSLPALIYRHNTYWMGV</sequence>
<dbReference type="AlphaFoldDB" id="A0AAV8YD97"/>